<sequence>MGLLGQEYLKGNSLVNGVKAEEKSKSIHITGMLLLYITRKFVL</sequence>
<keyword evidence="2" id="KW-1185">Reference proteome</keyword>
<dbReference type="STRING" id="1619234.SAMN05421730_101069"/>
<dbReference type="EMBL" id="FMKA01000010">
    <property type="protein sequence ID" value="SCP97408.1"/>
    <property type="molecule type" value="Genomic_DNA"/>
</dbReference>
<dbReference type="AlphaFoldDB" id="A0A1D3TTS8"/>
<reference evidence="1 2" key="1">
    <citation type="submission" date="2016-09" db="EMBL/GenBank/DDBJ databases">
        <authorList>
            <person name="Capua I."/>
            <person name="De Benedictis P."/>
            <person name="Joannis T."/>
            <person name="Lombin L.H."/>
            <person name="Cattoli G."/>
        </authorList>
    </citation>
    <scope>NUCLEOTIDE SEQUENCE [LARGE SCALE GENOMIC DNA]</scope>
    <source>
        <strain evidence="1 2">GluBS11</strain>
    </source>
</reference>
<gene>
    <name evidence="1" type="ORF">SAMN05421730_101069</name>
</gene>
<dbReference type="Proteomes" id="UP000199315">
    <property type="component" value="Unassembled WGS sequence"/>
</dbReference>
<accession>A0A1D3TTS8</accession>
<organism evidence="1 2">
    <name type="scientific">Anaerobium acetethylicum</name>
    <dbReference type="NCBI Taxonomy" id="1619234"/>
    <lineage>
        <taxon>Bacteria</taxon>
        <taxon>Bacillati</taxon>
        <taxon>Bacillota</taxon>
        <taxon>Clostridia</taxon>
        <taxon>Lachnospirales</taxon>
        <taxon>Lachnospiraceae</taxon>
        <taxon>Anaerobium</taxon>
    </lineage>
</organism>
<evidence type="ECO:0000313" key="2">
    <source>
        <dbReference type="Proteomes" id="UP000199315"/>
    </source>
</evidence>
<proteinExistence type="predicted"/>
<name>A0A1D3TTS8_9FIRM</name>
<protein>
    <submittedName>
        <fullName evidence="1">Uncharacterized protein</fullName>
    </submittedName>
</protein>
<evidence type="ECO:0000313" key="1">
    <source>
        <dbReference type="EMBL" id="SCP97408.1"/>
    </source>
</evidence>